<gene>
    <name evidence="1" type="ORF">F4821DRAFT_85065</name>
</gene>
<accession>A0ACC0D7B2</accession>
<organism evidence="1 2">
    <name type="scientific">Hypoxylon rubiginosum</name>
    <dbReference type="NCBI Taxonomy" id="110542"/>
    <lineage>
        <taxon>Eukaryota</taxon>
        <taxon>Fungi</taxon>
        <taxon>Dikarya</taxon>
        <taxon>Ascomycota</taxon>
        <taxon>Pezizomycotina</taxon>
        <taxon>Sordariomycetes</taxon>
        <taxon>Xylariomycetidae</taxon>
        <taxon>Xylariales</taxon>
        <taxon>Hypoxylaceae</taxon>
        <taxon>Hypoxylon</taxon>
    </lineage>
</organism>
<name>A0ACC0D7B2_9PEZI</name>
<comment type="caution">
    <text evidence="1">The sequence shown here is derived from an EMBL/GenBank/DDBJ whole genome shotgun (WGS) entry which is preliminary data.</text>
</comment>
<evidence type="ECO:0000313" key="1">
    <source>
        <dbReference type="EMBL" id="KAI6088582.1"/>
    </source>
</evidence>
<sequence>MTREVGRMADHGPSRNSLETEILAALWEQVPFPRLPIDAPTEIKDLVIDVENPKRVYAIHCASRRYNLQLLIEKFVNQLRYGCGFNACTTSTCFSCRKRIAGKTPVRRYSPASARTLAVFLASQDDADSRLCPHLPSPTGPSDSMKSLMFGRRFTTSSNDATSTTYTNTGSKPSKGSGRVVSKGGHGPVPSNSSLQAGQRRTSQTHSAQNKPEVPKSDSFPPPDTTRQVRITEKSASKDYRSFAANVFGTVAFKMLEWLTPNNMQAMAEKVEAVRDPFSITVGSGSQATTSPLGDDSGGISPTSISSVPELEKTTTVSSPEVHRFAPGVSPRSEISGLHQRSHSEHQQISNSNSAPQGAPPHHRRNSNTRIRTSSVSKSHAKTVPEPLIESIADETGPLSPSIHTTQSDKASKGLIRPPSTIVRTALGDNDDHTVPEAKTPEPESPNDHVDHFPQLDGASGEETLSSDETTRSFATTDEKQDTLATSDSVDSPSELDSYLPQSLSRLNLQAVNFICDVLQDDSTSERHFLEPPAIHGSIRRSSSRLRSWKRKRKSHHAYPQDLKVQWKLFAEQSIFNILSDPQALLDSFIDSNGMVDSQTLWYCMLRLTRVAPSLVFDSLWIALAGLFAPPKPLYSTRSPTSKMFPRPQKSFSNTEAAGLMSVCFHALVAAAPLVTDSRQLNDMSRIRAHGLSLTGGGAVAKPPVSLCLQYEDAFTDDMALRLARRLLRVIPTRRHFDELIELDLDPEDRLKEPDVLEILLSHLESSTQSILNFSKAERGLHEKRIPVLLLDWARAVMLHEWEGKPDVSGDGPFGGALSLIAAMYQKRQSLLLGDVHFRAEYFGERLDPIQMPVSWLSFTSTRQKVHLLDYPYIFSPTSLVSYFRAINFSRMSRSYEESASLQSRINSIVAPDSLVTETHHKNVLLDMLKIPSAKYIILDISRKNVLRDSFDQLWRREERELLRPLKIHLGEDTGEEGFDSGGVQQEFFRMAIAEALNPDYGAFTIDDRTRMTWFQPGSVQPEWKFELVGLLISLAVYNGLTLPITFPKALYRKLLGEPVTELHHIADGWPDLANGLTNLLEWNEKDGSVEDVFVLTYEFSTSMFGKPVTREMEPSRRTSWPQFSEHPDSTPLSADNPDDAPSVTADNRNAYVSDYIRYLTDVSVSSQFAAFARGFHSCLHPKSLQLLSPALLQNLVEGTQEIDIGELRRAARYVGWDASHRAVRDFWSVVKRYDEGMRRKLLEFVTASDRVPVGGMANIQFVVQKNGEEEGEGGHLPTAYTCYGTLLLPEYRDKEVLRERLAMALENAQGFGFA</sequence>
<keyword evidence="2" id="KW-1185">Reference proteome</keyword>
<evidence type="ECO:0000313" key="2">
    <source>
        <dbReference type="Proteomes" id="UP001497680"/>
    </source>
</evidence>
<proteinExistence type="predicted"/>
<dbReference type="EMBL" id="MU394300">
    <property type="protein sequence ID" value="KAI6088582.1"/>
    <property type="molecule type" value="Genomic_DNA"/>
</dbReference>
<reference evidence="1 2" key="1">
    <citation type="journal article" date="2022" name="New Phytol.">
        <title>Ecological generalism drives hyperdiversity of secondary metabolite gene clusters in xylarialean endophytes.</title>
        <authorList>
            <person name="Franco M.E.E."/>
            <person name="Wisecaver J.H."/>
            <person name="Arnold A.E."/>
            <person name="Ju Y.M."/>
            <person name="Slot J.C."/>
            <person name="Ahrendt S."/>
            <person name="Moore L.P."/>
            <person name="Eastman K.E."/>
            <person name="Scott K."/>
            <person name="Konkel Z."/>
            <person name="Mondo S.J."/>
            <person name="Kuo A."/>
            <person name="Hayes R.D."/>
            <person name="Haridas S."/>
            <person name="Andreopoulos B."/>
            <person name="Riley R."/>
            <person name="LaButti K."/>
            <person name="Pangilinan J."/>
            <person name="Lipzen A."/>
            <person name="Amirebrahimi M."/>
            <person name="Yan J."/>
            <person name="Adam C."/>
            <person name="Keymanesh K."/>
            <person name="Ng V."/>
            <person name="Louie K."/>
            <person name="Northen T."/>
            <person name="Drula E."/>
            <person name="Henrissat B."/>
            <person name="Hsieh H.M."/>
            <person name="Youens-Clark K."/>
            <person name="Lutzoni F."/>
            <person name="Miadlikowska J."/>
            <person name="Eastwood D.C."/>
            <person name="Hamelin R.C."/>
            <person name="Grigoriev I.V."/>
            <person name="U'Ren J.M."/>
        </authorList>
    </citation>
    <scope>NUCLEOTIDE SEQUENCE [LARGE SCALE GENOMIC DNA]</scope>
    <source>
        <strain evidence="1 2">ER1909</strain>
    </source>
</reference>
<dbReference type="Proteomes" id="UP001497680">
    <property type="component" value="Unassembled WGS sequence"/>
</dbReference>
<protein>
    <submittedName>
        <fullName evidence="1">Uncharacterized protein</fullName>
    </submittedName>
</protein>